<dbReference type="GO" id="GO:0043709">
    <property type="term" value="P:cell adhesion involved in single-species biofilm formation"/>
    <property type="evidence" value="ECO:0007669"/>
    <property type="project" value="TreeGrafter"/>
</dbReference>
<comment type="catalytic activity">
    <reaction evidence="2">
        <text>2 GTP = 3',3'-c-di-GMP + 2 diphosphate</text>
        <dbReference type="Rhea" id="RHEA:24898"/>
        <dbReference type="ChEBI" id="CHEBI:33019"/>
        <dbReference type="ChEBI" id="CHEBI:37565"/>
        <dbReference type="ChEBI" id="CHEBI:58805"/>
        <dbReference type="EC" id="2.7.7.65"/>
    </reaction>
</comment>
<proteinExistence type="predicted"/>
<dbReference type="OrthoDB" id="9805474at2"/>
<dbReference type="SMART" id="SM00267">
    <property type="entry name" value="GGDEF"/>
    <property type="match status" value="1"/>
</dbReference>
<dbReference type="InterPro" id="IPR009875">
    <property type="entry name" value="PilZ_domain"/>
</dbReference>
<dbReference type="GO" id="GO:0035438">
    <property type="term" value="F:cyclic-di-GMP binding"/>
    <property type="evidence" value="ECO:0007669"/>
    <property type="project" value="InterPro"/>
</dbReference>
<dbReference type="Gene3D" id="3.30.70.270">
    <property type="match status" value="1"/>
</dbReference>
<protein>
    <recommendedName>
        <fullName evidence="1">diguanylate cyclase</fullName>
        <ecNumber evidence="1">2.7.7.65</ecNumber>
    </recommendedName>
</protein>
<name>I4BBB8_TURPD</name>
<evidence type="ECO:0000256" key="1">
    <source>
        <dbReference type="ARBA" id="ARBA00012528"/>
    </source>
</evidence>
<dbReference type="InterPro" id="IPR050469">
    <property type="entry name" value="Diguanylate_Cyclase"/>
</dbReference>
<dbReference type="PROSITE" id="PS50887">
    <property type="entry name" value="GGDEF"/>
    <property type="match status" value="1"/>
</dbReference>
<dbReference type="GO" id="GO:0005886">
    <property type="term" value="C:plasma membrane"/>
    <property type="evidence" value="ECO:0007669"/>
    <property type="project" value="TreeGrafter"/>
</dbReference>
<evidence type="ECO:0000256" key="2">
    <source>
        <dbReference type="ARBA" id="ARBA00034247"/>
    </source>
</evidence>
<dbReference type="KEGG" id="tpx:Turpa_3941"/>
<dbReference type="Gene3D" id="2.40.10.220">
    <property type="entry name" value="predicted glycosyltransferase like domains"/>
    <property type="match status" value="1"/>
</dbReference>
<dbReference type="EC" id="2.7.7.65" evidence="1"/>
<reference evidence="4 5" key="1">
    <citation type="submission" date="2012-06" db="EMBL/GenBank/DDBJ databases">
        <title>The complete chromosome of genome of Turneriella parva DSM 21527.</title>
        <authorList>
            <consortium name="US DOE Joint Genome Institute (JGI-PGF)"/>
            <person name="Lucas S."/>
            <person name="Han J."/>
            <person name="Lapidus A."/>
            <person name="Bruce D."/>
            <person name="Goodwin L."/>
            <person name="Pitluck S."/>
            <person name="Peters L."/>
            <person name="Kyrpides N."/>
            <person name="Mavromatis K."/>
            <person name="Ivanova N."/>
            <person name="Mikhailova N."/>
            <person name="Chertkov O."/>
            <person name="Detter J.C."/>
            <person name="Tapia R."/>
            <person name="Han C."/>
            <person name="Land M."/>
            <person name="Hauser L."/>
            <person name="Markowitz V."/>
            <person name="Cheng J.-F."/>
            <person name="Hugenholtz P."/>
            <person name="Woyke T."/>
            <person name="Wu D."/>
            <person name="Gronow S."/>
            <person name="Wellnitz S."/>
            <person name="Brambilla E."/>
            <person name="Klenk H.-P."/>
            <person name="Eisen J.A."/>
        </authorList>
    </citation>
    <scope>NUCLEOTIDE SEQUENCE [LARGE SCALE GENOMIC DNA]</scope>
    <source>
        <strain evidence="5">ATCC BAA-1111 / DSM 21527 / NCTC 11395 / H</strain>
    </source>
</reference>
<dbReference type="InterPro" id="IPR029787">
    <property type="entry name" value="Nucleotide_cyclase"/>
</dbReference>
<evidence type="ECO:0000313" key="4">
    <source>
        <dbReference type="EMBL" id="AFM14575.1"/>
    </source>
</evidence>
<dbReference type="NCBIfam" id="TIGR00254">
    <property type="entry name" value="GGDEF"/>
    <property type="match status" value="1"/>
</dbReference>
<gene>
    <name evidence="4" type="ordered locus">Turpa_3941</name>
</gene>
<dbReference type="HOGENOM" id="CLU_677558_0_0_12"/>
<dbReference type="SUPFAM" id="SSF55073">
    <property type="entry name" value="Nucleotide cyclase"/>
    <property type="match status" value="1"/>
</dbReference>
<dbReference type="STRING" id="869212.Turpa_3941"/>
<dbReference type="Pfam" id="PF00990">
    <property type="entry name" value="GGDEF"/>
    <property type="match status" value="1"/>
</dbReference>
<dbReference type="AlphaFoldDB" id="I4BBB8"/>
<dbReference type="Pfam" id="PF07238">
    <property type="entry name" value="PilZ"/>
    <property type="match status" value="1"/>
</dbReference>
<dbReference type="SUPFAM" id="SSF141371">
    <property type="entry name" value="PilZ domain-like"/>
    <property type="match status" value="1"/>
</dbReference>
<dbReference type="FunFam" id="3.30.70.270:FF:000001">
    <property type="entry name" value="Diguanylate cyclase domain protein"/>
    <property type="match status" value="1"/>
</dbReference>
<dbReference type="InterPro" id="IPR043128">
    <property type="entry name" value="Rev_trsase/Diguanyl_cyclase"/>
</dbReference>
<accession>I4BBB8</accession>
<dbReference type="InterPro" id="IPR000160">
    <property type="entry name" value="GGDEF_dom"/>
</dbReference>
<evidence type="ECO:0000259" key="3">
    <source>
        <dbReference type="PROSITE" id="PS50887"/>
    </source>
</evidence>
<keyword evidence="5" id="KW-1185">Reference proteome</keyword>
<dbReference type="EMBL" id="CP002959">
    <property type="protein sequence ID" value="AFM14575.1"/>
    <property type="molecule type" value="Genomic_DNA"/>
</dbReference>
<evidence type="ECO:0000313" key="5">
    <source>
        <dbReference type="Proteomes" id="UP000006048"/>
    </source>
</evidence>
<dbReference type="GO" id="GO:0052621">
    <property type="term" value="F:diguanylate cyclase activity"/>
    <property type="evidence" value="ECO:0007669"/>
    <property type="project" value="UniProtKB-EC"/>
</dbReference>
<dbReference type="GO" id="GO:1902201">
    <property type="term" value="P:negative regulation of bacterial-type flagellum-dependent cell motility"/>
    <property type="evidence" value="ECO:0007669"/>
    <property type="project" value="TreeGrafter"/>
</dbReference>
<organism evidence="4 5">
    <name type="scientific">Turneriella parva (strain ATCC BAA-1111 / DSM 21527 / NCTC 11395 / H)</name>
    <name type="common">Leptospira parva</name>
    <dbReference type="NCBI Taxonomy" id="869212"/>
    <lineage>
        <taxon>Bacteria</taxon>
        <taxon>Pseudomonadati</taxon>
        <taxon>Spirochaetota</taxon>
        <taxon>Spirochaetia</taxon>
        <taxon>Leptospirales</taxon>
        <taxon>Leptospiraceae</taxon>
        <taxon>Turneriella</taxon>
    </lineage>
</organism>
<dbReference type="Proteomes" id="UP000006048">
    <property type="component" value="Chromosome"/>
</dbReference>
<feature type="domain" description="GGDEF" evidence="3">
    <location>
        <begin position="148"/>
        <end position="277"/>
    </location>
</feature>
<sequence length="385" mass="43353">MRVSTGIQGELDLINQIFNDETTSEERVLEAAASLYKSGEKNIYARLLHVMCHLRLAPAEAKKTWEAIISHRDSLEGKLGRPMGFRVAMLDYFINESRELKNPKVIEIHVYAETARQAAVDELTGVYNRRFFDSAIEREIKQAARRNRNLSLLILDIDNFKKINDTHGHTTGDAVISALGKLLKKQIRSEDTPCRIGGEEFAVLLPETGVEGAEIVAEKIRHEFSKLKIASTDLSLSGGLATFSSDATNAKDLIDRADQMLYFAKYSGKNRVISYASNKRRHIRYPLEWELAITKTSGTAGKSRSQDVSIEGISFELDETTEPGELMSLHLNINSEPLELPVQIVWVDNNAKERRFRAGARFIRLTEEHLSSLKKRLPASANRNN</sequence>
<dbReference type="RefSeq" id="WP_014805051.1">
    <property type="nucleotide sequence ID" value="NC_018020.1"/>
</dbReference>
<dbReference type="PANTHER" id="PTHR45138">
    <property type="entry name" value="REGULATORY COMPONENTS OF SENSORY TRANSDUCTION SYSTEM"/>
    <property type="match status" value="1"/>
</dbReference>
<dbReference type="PANTHER" id="PTHR45138:SF9">
    <property type="entry name" value="DIGUANYLATE CYCLASE DGCM-RELATED"/>
    <property type="match status" value="1"/>
</dbReference>
<dbReference type="CDD" id="cd01949">
    <property type="entry name" value="GGDEF"/>
    <property type="match status" value="1"/>
</dbReference>